<protein>
    <submittedName>
        <fullName evidence="2">Uncharacterized protein</fullName>
    </submittedName>
</protein>
<feature type="transmembrane region" description="Helical" evidence="1">
    <location>
        <begin position="6"/>
        <end position="30"/>
    </location>
</feature>
<dbReference type="EMBL" id="CP042914">
    <property type="protein sequence ID" value="QEG43309.1"/>
    <property type="molecule type" value="Genomic_DNA"/>
</dbReference>
<gene>
    <name evidence="2" type="ORF">UC8_53560</name>
</gene>
<keyword evidence="1" id="KW-0472">Membrane</keyword>
<proteinExistence type="predicted"/>
<dbReference type="Proteomes" id="UP000325286">
    <property type="component" value="Chromosome"/>
</dbReference>
<dbReference type="AlphaFoldDB" id="A0A5B9QZA8"/>
<keyword evidence="3" id="KW-1185">Reference proteome</keyword>
<evidence type="ECO:0000313" key="2">
    <source>
        <dbReference type="EMBL" id="QEG43309.1"/>
    </source>
</evidence>
<reference evidence="2 3" key="1">
    <citation type="submission" date="2019-08" db="EMBL/GenBank/DDBJ databases">
        <title>Deep-cultivation of Planctomycetes and their phenomic and genomic characterization uncovers novel biology.</title>
        <authorList>
            <person name="Wiegand S."/>
            <person name="Jogler M."/>
            <person name="Boedeker C."/>
            <person name="Pinto D."/>
            <person name="Vollmers J."/>
            <person name="Rivas-Marin E."/>
            <person name="Kohn T."/>
            <person name="Peeters S.H."/>
            <person name="Heuer A."/>
            <person name="Rast P."/>
            <person name="Oberbeckmann S."/>
            <person name="Bunk B."/>
            <person name="Jeske O."/>
            <person name="Meyerdierks A."/>
            <person name="Storesund J.E."/>
            <person name="Kallscheuer N."/>
            <person name="Luecker S."/>
            <person name="Lage O.M."/>
            <person name="Pohl T."/>
            <person name="Merkel B.J."/>
            <person name="Hornburger P."/>
            <person name="Mueller R.-W."/>
            <person name="Bruemmer F."/>
            <person name="Labrenz M."/>
            <person name="Spormann A.M."/>
            <person name="Op den Camp H."/>
            <person name="Overmann J."/>
            <person name="Amann R."/>
            <person name="Jetten M.S.M."/>
            <person name="Mascher T."/>
            <person name="Medema M.H."/>
            <person name="Devos D.P."/>
            <person name="Kaster A.-K."/>
            <person name="Ovreas L."/>
            <person name="Rohde M."/>
            <person name="Galperin M.Y."/>
            <person name="Jogler C."/>
        </authorList>
    </citation>
    <scope>NUCLEOTIDE SEQUENCE [LARGE SCALE GENOMIC DNA]</scope>
    <source>
        <strain evidence="2 3">UC8</strain>
    </source>
</reference>
<evidence type="ECO:0000256" key="1">
    <source>
        <dbReference type="SAM" id="Phobius"/>
    </source>
</evidence>
<keyword evidence="1" id="KW-1133">Transmembrane helix</keyword>
<dbReference type="KEGG" id="rul:UC8_53560"/>
<organism evidence="2 3">
    <name type="scientific">Roseimaritima ulvae</name>
    <dbReference type="NCBI Taxonomy" id="980254"/>
    <lineage>
        <taxon>Bacteria</taxon>
        <taxon>Pseudomonadati</taxon>
        <taxon>Planctomycetota</taxon>
        <taxon>Planctomycetia</taxon>
        <taxon>Pirellulales</taxon>
        <taxon>Pirellulaceae</taxon>
        <taxon>Roseimaritima</taxon>
    </lineage>
</organism>
<evidence type="ECO:0000313" key="3">
    <source>
        <dbReference type="Proteomes" id="UP000325286"/>
    </source>
</evidence>
<keyword evidence="1" id="KW-0812">Transmembrane</keyword>
<sequence>MAAKVALGEIFAIILVLLLVSVLYSVYLSLPDVLPHRSFEPAVPQATVSVLEPGLTCRSLGEMNG</sequence>
<name>A0A5B9QZA8_9BACT</name>
<accession>A0A5B9QZA8</accession>